<dbReference type="EMBL" id="OZ019894">
    <property type="protein sequence ID" value="CAK9216168.1"/>
    <property type="molecule type" value="Genomic_DNA"/>
</dbReference>
<feature type="region of interest" description="Disordered" evidence="1">
    <location>
        <begin position="22"/>
        <end position="52"/>
    </location>
</feature>
<evidence type="ECO:0000313" key="2">
    <source>
        <dbReference type="EMBL" id="CAK9216168.1"/>
    </source>
</evidence>
<proteinExistence type="predicted"/>
<gene>
    <name evidence="2" type="ORF">CSSPTR1EN2_LOCUS13317</name>
</gene>
<organism evidence="2 3">
    <name type="scientific">Sphagnum troendelagicum</name>
    <dbReference type="NCBI Taxonomy" id="128251"/>
    <lineage>
        <taxon>Eukaryota</taxon>
        <taxon>Viridiplantae</taxon>
        <taxon>Streptophyta</taxon>
        <taxon>Embryophyta</taxon>
        <taxon>Bryophyta</taxon>
        <taxon>Sphagnophytina</taxon>
        <taxon>Sphagnopsida</taxon>
        <taxon>Sphagnales</taxon>
        <taxon>Sphagnaceae</taxon>
        <taxon>Sphagnum</taxon>
    </lineage>
</organism>
<dbReference type="Proteomes" id="UP001497512">
    <property type="component" value="Chromosome 2"/>
</dbReference>
<evidence type="ECO:0000256" key="1">
    <source>
        <dbReference type="SAM" id="MobiDB-lite"/>
    </source>
</evidence>
<feature type="compositionally biased region" description="Polar residues" evidence="1">
    <location>
        <begin position="26"/>
        <end position="52"/>
    </location>
</feature>
<reference evidence="2" key="1">
    <citation type="submission" date="2024-02" db="EMBL/GenBank/DDBJ databases">
        <authorList>
            <consortium name="ELIXIR-Norway"/>
            <consortium name="Elixir Norway"/>
        </authorList>
    </citation>
    <scope>NUCLEOTIDE SEQUENCE</scope>
</reference>
<name>A0ABP0UBD9_9BRYO</name>
<protein>
    <submittedName>
        <fullName evidence="2">Uncharacterized protein</fullName>
    </submittedName>
</protein>
<sequence>MSATDVHSAPLDVFFRGVRHAEQRKQPSSASTCNNSPCRQRESGCQSFGSGVSKQAAGRIPLALLLLGIVIPVQSPSVNSLALASCSRMNLHNPSLYD</sequence>
<keyword evidence="3" id="KW-1185">Reference proteome</keyword>
<accession>A0ABP0UBD9</accession>
<evidence type="ECO:0000313" key="3">
    <source>
        <dbReference type="Proteomes" id="UP001497512"/>
    </source>
</evidence>